<keyword evidence="3" id="KW-1185">Reference proteome</keyword>
<gene>
    <name evidence="2" type="ORF">MKW94_005328</name>
</gene>
<accession>A0AA41W2X8</accession>
<evidence type="ECO:0000313" key="2">
    <source>
        <dbReference type="EMBL" id="MCL7052121.1"/>
    </source>
</evidence>
<dbReference type="AlphaFoldDB" id="A0AA41W2X8"/>
<keyword evidence="1" id="KW-0732">Signal</keyword>
<sequence length="66" mass="7249">MAKKNSLILCSFLVLLIIFAGGKATDEDKRDNTTCNEETWETPCVTEEDCQDKCFSDHGSSATPSC</sequence>
<protein>
    <submittedName>
        <fullName evidence="2">Uncharacterized protein</fullName>
    </submittedName>
</protein>
<comment type="caution">
    <text evidence="2">The sequence shown here is derived from an EMBL/GenBank/DDBJ whole genome shotgun (WGS) entry which is preliminary data.</text>
</comment>
<evidence type="ECO:0000256" key="1">
    <source>
        <dbReference type="SAM" id="SignalP"/>
    </source>
</evidence>
<name>A0AA41W2X8_PAPNU</name>
<evidence type="ECO:0000313" key="3">
    <source>
        <dbReference type="Proteomes" id="UP001177140"/>
    </source>
</evidence>
<dbReference type="EMBL" id="JAJJMA010346350">
    <property type="protein sequence ID" value="MCL7052121.1"/>
    <property type="molecule type" value="Genomic_DNA"/>
</dbReference>
<feature type="chain" id="PRO_5041280489" evidence="1">
    <location>
        <begin position="25"/>
        <end position="66"/>
    </location>
</feature>
<feature type="signal peptide" evidence="1">
    <location>
        <begin position="1"/>
        <end position="24"/>
    </location>
</feature>
<proteinExistence type="predicted"/>
<reference evidence="2" key="1">
    <citation type="submission" date="2022-03" db="EMBL/GenBank/DDBJ databases">
        <title>A functionally conserved STORR gene fusion in Papaver species that diverged 16.8 million years ago.</title>
        <authorList>
            <person name="Catania T."/>
        </authorList>
    </citation>
    <scope>NUCLEOTIDE SEQUENCE</scope>
    <source>
        <strain evidence="2">S-191538</strain>
    </source>
</reference>
<dbReference type="Proteomes" id="UP001177140">
    <property type="component" value="Unassembled WGS sequence"/>
</dbReference>
<organism evidence="2 3">
    <name type="scientific">Papaver nudicaule</name>
    <name type="common">Iceland poppy</name>
    <dbReference type="NCBI Taxonomy" id="74823"/>
    <lineage>
        <taxon>Eukaryota</taxon>
        <taxon>Viridiplantae</taxon>
        <taxon>Streptophyta</taxon>
        <taxon>Embryophyta</taxon>
        <taxon>Tracheophyta</taxon>
        <taxon>Spermatophyta</taxon>
        <taxon>Magnoliopsida</taxon>
        <taxon>Ranunculales</taxon>
        <taxon>Papaveraceae</taxon>
        <taxon>Papaveroideae</taxon>
        <taxon>Papaver</taxon>
    </lineage>
</organism>